<comment type="caution">
    <text evidence="7">The sequence shown here is derived from an EMBL/GenBank/DDBJ whole genome shotgun (WGS) entry which is preliminary data.</text>
</comment>
<comment type="similarity">
    <text evidence="2 5">Belongs to the prokaryotic ubiquitin-like protein family.</text>
</comment>
<dbReference type="UniPathway" id="UPA00997"/>
<dbReference type="EMBL" id="JABAHY010000001">
    <property type="protein sequence ID" value="NLS08680.1"/>
    <property type="molecule type" value="Genomic_DNA"/>
</dbReference>
<evidence type="ECO:0000256" key="6">
    <source>
        <dbReference type="SAM" id="MobiDB-lite"/>
    </source>
</evidence>
<comment type="subunit">
    <text evidence="5">Strongly interacts with the proteasome-associated ATPase ARC through a hydrophobic interface; the interacting region of Pup lies in its C-terminal half. There is one Pup binding site per ARC hexamer ring.</text>
</comment>
<keyword evidence="8" id="KW-1185">Reference proteome</keyword>
<keyword evidence="5" id="KW-0833">Ubl conjugation pathway</keyword>
<comment type="PTM">
    <text evidence="5">Is modified by deamidation of its C-terminal glutamine to glutamate by the deamidase Dop, a prerequisite to the subsequent pupylation process.</text>
</comment>
<accession>A0A7X8YCQ6</accession>
<comment type="function">
    <text evidence="5">Protein modifier that is covalently attached to lysine residues of substrate proteins, thereby targeting them for proteasomal degradation. The tagging system is termed pupylation.</text>
</comment>
<dbReference type="HAMAP" id="MF_02106">
    <property type="entry name" value="Pup"/>
    <property type="match status" value="1"/>
</dbReference>
<dbReference type="Proteomes" id="UP000523139">
    <property type="component" value="Unassembled WGS sequence"/>
</dbReference>
<evidence type="ECO:0000256" key="5">
    <source>
        <dbReference type="HAMAP-Rule" id="MF_02106"/>
    </source>
</evidence>
<evidence type="ECO:0000313" key="7">
    <source>
        <dbReference type="EMBL" id="NLS08680.1"/>
    </source>
</evidence>
<comment type="domain">
    <text evidence="5">The N-terminal unstructured half of Pup provides a signal required to initiate unfolding and degradation by the proteasome but is not needed for pupylation, while the C-terminal helical half of Pup interacts with ARC to target proteins to the proteasome.</text>
</comment>
<comment type="pathway">
    <text evidence="1 5">Protein degradation; proteasomal Pup-dependent pathway.</text>
</comment>
<evidence type="ECO:0000256" key="3">
    <source>
        <dbReference type="ARBA" id="ARBA00016748"/>
    </source>
</evidence>
<proteinExistence type="inferred from homology"/>
<dbReference type="GO" id="GO:0019941">
    <property type="term" value="P:modification-dependent protein catabolic process"/>
    <property type="evidence" value="ECO:0007669"/>
    <property type="project" value="UniProtKB-UniRule"/>
</dbReference>
<feature type="region of interest" description="Disordered" evidence="6">
    <location>
        <begin position="1"/>
        <end position="37"/>
    </location>
</feature>
<feature type="cross-link" description="Isoglutamyl lysine isopeptide (Gln-Lys) (interchain with K-? in acceptor proteins)" evidence="5">
    <location>
        <position position="67"/>
    </location>
</feature>
<dbReference type="AlphaFoldDB" id="A0A7X8YCQ6"/>
<keyword evidence="5" id="KW-1017">Isopeptide bond</keyword>
<evidence type="ECO:0000256" key="1">
    <source>
        <dbReference type="ARBA" id="ARBA00004707"/>
    </source>
</evidence>
<dbReference type="GO" id="GO:0010498">
    <property type="term" value="P:proteasomal protein catabolic process"/>
    <property type="evidence" value="ECO:0007669"/>
    <property type="project" value="UniProtKB-UniRule"/>
</dbReference>
<dbReference type="GO" id="GO:0031386">
    <property type="term" value="F:protein tag activity"/>
    <property type="evidence" value="ECO:0007669"/>
    <property type="project" value="UniProtKB-UniRule"/>
</dbReference>
<dbReference type="RefSeq" id="WP_168886171.1">
    <property type="nucleotide sequence ID" value="NZ_JABAHY010000001.1"/>
</dbReference>
<protein>
    <recommendedName>
        <fullName evidence="3 5">Prokaryotic ubiquitin-like protein Pup</fullName>
    </recommendedName>
    <alternativeName>
        <fullName evidence="4 5">Bacterial ubiquitin-like modifier</fullName>
    </alternativeName>
</protein>
<dbReference type="Pfam" id="PF05639">
    <property type="entry name" value="Pup"/>
    <property type="match status" value="1"/>
</dbReference>
<feature type="region of interest" description="ARC ATPase binding" evidence="5">
    <location>
        <begin position="24"/>
        <end position="61"/>
    </location>
</feature>
<dbReference type="GO" id="GO:0070628">
    <property type="term" value="F:proteasome binding"/>
    <property type="evidence" value="ECO:0007669"/>
    <property type="project" value="UniProtKB-UniRule"/>
</dbReference>
<dbReference type="NCBIfam" id="TIGR03687">
    <property type="entry name" value="pupylate_cterm"/>
    <property type="match status" value="1"/>
</dbReference>
<organism evidence="7 8">
    <name type="scientific">Nesterenkonia sedimenti</name>
    <dbReference type="NCBI Taxonomy" id="1463632"/>
    <lineage>
        <taxon>Bacteria</taxon>
        <taxon>Bacillati</taxon>
        <taxon>Actinomycetota</taxon>
        <taxon>Actinomycetes</taxon>
        <taxon>Micrococcales</taxon>
        <taxon>Micrococcaceae</taxon>
        <taxon>Nesterenkonia</taxon>
    </lineage>
</organism>
<dbReference type="InterPro" id="IPR008515">
    <property type="entry name" value="Ubiquitin-like_Pup"/>
</dbReference>
<sequence>MAAQPQKQPQRPGGEEETGTESAAQLKANPQATERAEELDSILDEIDTVLEANAEEFVKGFVQKGGQ</sequence>
<gene>
    <name evidence="5" type="primary">pup</name>
    <name evidence="7" type="ORF">HGQ17_01400</name>
</gene>
<reference evidence="7 8" key="1">
    <citation type="submission" date="2020-04" db="EMBL/GenBank/DDBJ databases">
        <title>Nesterenkonia sp. nov., isolated from marine sediment.</title>
        <authorList>
            <person name="Zhang G."/>
        </authorList>
    </citation>
    <scope>NUCLEOTIDE SEQUENCE [LARGE SCALE GENOMIC DNA]</scope>
    <source>
        <strain evidence="7 8">MY13</strain>
    </source>
</reference>
<feature type="modified residue" description="Deamidated glutamine" evidence="5">
    <location>
        <position position="67"/>
    </location>
</feature>
<dbReference type="GO" id="GO:0070490">
    <property type="term" value="P:protein pupylation"/>
    <property type="evidence" value="ECO:0007669"/>
    <property type="project" value="UniProtKB-UniRule"/>
</dbReference>
<name>A0A7X8YCQ6_9MICC</name>
<evidence type="ECO:0000256" key="2">
    <source>
        <dbReference type="ARBA" id="ARBA00010616"/>
    </source>
</evidence>
<evidence type="ECO:0000313" key="8">
    <source>
        <dbReference type="Proteomes" id="UP000523139"/>
    </source>
</evidence>
<evidence type="ECO:0000256" key="4">
    <source>
        <dbReference type="ARBA" id="ARBA00032321"/>
    </source>
</evidence>